<evidence type="ECO:0000313" key="3">
    <source>
        <dbReference type="Proteomes" id="UP000704960"/>
    </source>
</evidence>
<accession>A0A932YVB0</accession>
<dbReference type="AlphaFoldDB" id="A0A932YVB0"/>
<evidence type="ECO:0000313" key="2">
    <source>
        <dbReference type="EMBL" id="MBI4132016.1"/>
    </source>
</evidence>
<name>A0A932YVB0_9BACT</name>
<reference evidence="2" key="1">
    <citation type="submission" date="2020-07" db="EMBL/GenBank/DDBJ databases">
        <title>Huge and variable diversity of episymbiotic CPR bacteria and DPANN archaea in groundwater ecosystems.</title>
        <authorList>
            <person name="He C.Y."/>
            <person name="Keren R."/>
            <person name="Whittaker M."/>
            <person name="Farag I.F."/>
            <person name="Doudna J."/>
            <person name="Cate J.H.D."/>
            <person name="Banfield J.F."/>
        </authorList>
    </citation>
    <scope>NUCLEOTIDE SEQUENCE</scope>
    <source>
        <strain evidence="2">NC_groundwater_1226_Ag_S-0.1um_59_124</strain>
    </source>
</reference>
<gene>
    <name evidence="2" type="ORF">HY474_00095</name>
</gene>
<dbReference type="EMBL" id="JACQMJ010000004">
    <property type="protein sequence ID" value="MBI4132016.1"/>
    <property type="molecule type" value="Genomic_DNA"/>
</dbReference>
<feature type="transmembrane region" description="Helical" evidence="1">
    <location>
        <begin position="6"/>
        <end position="26"/>
    </location>
</feature>
<keyword evidence="1" id="KW-0812">Transmembrane</keyword>
<dbReference type="Proteomes" id="UP000704960">
    <property type="component" value="Unassembled WGS sequence"/>
</dbReference>
<feature type="transmembrane region" description="Helical" evidence="1">
    <location>
        <begin position="35"/>
        <end position="59"/>
    </location>
</feature>
<sequence>MPKPADFDILGIGVFTFITAVSIWALKTHRPLPRWILFLLLMIGVLGFFIDGTIVYLTYLVP</sequence>
<evidence type="ECO:0000256" key="1">
    <source>
        <dbReference type="SAM" id="Phobius"/>
    </source>
</evidence>
<protein>
    <submittedName>
        <fullName evidence="2">Uncharacterized protein</fullName>
    </submittedName>
</protein>
<organism evidence="2 3">
    <name type="scientific">Candidatus Sungiibacteriota bacterium</name>
    <dbReference type="NCBI Taxonomy" id="2750080"/>
    <lineage>
        <taxon>Bacteria</taxon>
        <taxon>Candidatus Sungiibacteriota</taxon>
    </lineage>
</organism>
<keyword evidence="1" id="KW-0472">Membrane</keyword>
<keyword evidence="1" id="KW-1133">Transmembrane helix</keyword>
<proteinExistence type="predicted"/>
<comment type="caution">
    <text evidence="2">The sequence shown here is derived from an EMBL/GenBank/DDBJ whole genome shotgun (WGS) entry which is preliminary data.</text>
</comment>